<comment type="caution">
    <text evidence="2">The sequence shown here is derived from an EMBL/GenBank/DDBJ whole genome shotgun (WGS) entry which is preliminary data.</text>
</comment>
<evidence type="ECO:0000313" key="3">
    <source>
        <dbReference type="Proteomes" id="UP000265703"/>
    </source>
</evidence>
<protein>
    <recommendedName>
        <fullName evidence="4">HCP-like protein</fullName>
    </recommendedName>
</protein>
<dbReference type="Gene3D" id="1.25.40.10">
    <property type="entry name" value="Tetratricopeptide repeat domain"/>
    <property type="match status" value="1"/>
</dbReference>
<dbReference type="AlphaFoldDB" id="A0A397SPD0"/>
<dbReference type="SUPFAM" id="SSF81901">
    <property type="entry name" value="HCP-like"/>
    <property type="match status" value="1"/>
</dbReference>
<dbReference type="InterPro" id="IPR050767">
    <property type="entry name" value="Sel1_AlgK"/>
</dbReference>
<dbReference type="OrthoDB" id="272077at2759"/>
<dbReference type="Proteomes" id="UP000265703">
    <property type="component" value="Unassembled WGS sequence"/>
</dbReference>
<dbReference type="SMART" id="SM00671">
    <property type="entry name" value="SEL1"/>
    <property type="match status" value="4"/>
</dbReference>
<dbReference type="InterPro" id="IPR011990">
    <property type="entry name" value="TPR-like_helical_dom_sf"/>
</dbReference>
<organism evidence="2 3">
    <name type="scientific">Glomus cerebriforme</name>
    <dbReference type="NCBI Taxonomy" id="658196"/>
    <lineage>
        <taxon>Eukaryota</taxon>
        <taxon>Fungi</taxon>
        <taxon>Fungi incertae sedis</taxon>
        <taxon>Mucoromycota</taxon>
        <taxon>Glomeromycotina</taxon>
        <taxon>Glomeromycetes</taxon>
        <taxon>Glomerales</taxon>
        <taxon>Glomeraceae</taxon>
        <taxon>Glomus</taxon>
    </lineage>
</organism>
<dbReference type="STRING" id="658196.A0A397SPD0"/>
<dbReference type="InterPro" id="IPR006597">
    <property type="entry name" value="Sel1-like"/>
</dbReference>
<proteinExistence type="inferred from homology"/>
<dbReference type="Pfam" id="PF08238">
    <property type="entry name" value="Sel1"/>
    <property type="match status" value="4"/>
</dbReference>
<dbReference type="PANTHER" id="PTHR11102:SF160">
    <property type="entry name" value="ERAD-ASSOCIATED E3 UBIQUITIN-PROTEIN LIGASE COMPONENT HRD3"/>
    <property type="match status" value="1"/>
</dbReference>
<comment type="similarity">
    <text evidence="1">Belongs to the sel-1 family.</text>
</comment>
<evidence type="ECO:0000313" key="2">
    <source>
        <dbReference type="EMBL" id="RIA85895.1"/>
    </source>
</evidence>
<reference evidence="2 3" key="1">
    <citation type="submission" date="2018-06" db="EMBL/GenBank/DDBJ databases">
        <title>Comparative genomics reveals the genomic features of Rhizophagus irregularis, R. cerebriforme, R. diaphanum and Gigaspora rosea, and their symbiotic lifestyle signature.</title>
        <authorList>
            <person name="Morin E."/>
            <person name="San Clemente H."/>
            <person name="Chen E.C.H."/>
            <person name="De La Providencia I."/>
            <person name="Hainaut M."/>
            <person name="Kuo A."/>
            <person name="Kohler A."/>
            <person name="Murat C."/>
            <person name="Tang N."/>
            <person name="Roy S."/>
            <person name="Loubradou J."/>
            <person name="Henrissat B."/>
            <person name="Grigoriev I.V."/>
            <person name="Corradi N."/>
            <person name="Roux C."/>
            <person name="Martin F.M."/>
        </authorList>
    </citation>
    <scope>NUCLEOTIDE SEQUENCE [LARGE SCALE GENOMIC DNA]</scope>
    <source>
        <strain evidence="2 3">DAOM 227022</strain>
    </source>
</reference>
<evidence type="ECO:0008006" key="4">
    <source>
        <dbReference type="Google" id="ProtNLM"/>
    </source>
</evidence>
<dbReference type="EMBL" id="QKYT01000398">
    <property type="protein sequence ID" value="RIA85895.1"/>
    <property type="molecule type" value="Genomic_DNA"/>
</dbReference>
<dbReference type="PANTHER" id="PTHR11102">
    <property type="entry name" value="SEL-1-LIKE PROTEIN"/>
    <property type="match status" value="1"/>
</dbReference>
<gene>
    <name evidence="2" type="ORF">C1645_830123</name>
</gene>
<sequence>MSFTVYKNGKGTEIDLEKAIYSKAVENGEVVALSENGYSDKKFYLGYCYINGIGTEIDKIKGFELYNETANCNVQDNLNNDSEKTANDLDKFIIVNLGFICAQYKLGCIYDHGIEIDIDNEKAFELYKIAAKRGNFDAQKCLASLYEKGECVQKEADSAINWYKKVVENGSRINVAGETETYLWAKLVSPQL</sequence>
<keyword evidence="3" id="KW-1185">Reference proteome</keyword>
<name>A0A397SPD0_9GLOM</name>
<evidence type="ECO:0000256" key="1">
    <source>
        <dbReference type="ARBA" id="ARBA00038101"/>
    </source>
</evidence>
<accession>A0A397SPD0</accession>